<name>A0A8X6HKR6_TRICU</name>
<reference evidence="2" key="1">
    <citation type="submission" date="2020-07" db="EMBL/GenBank/DDBJ databases">
        <title>Multicomponent nature underlies the extraordinary mechanical properties of spider dragline silk.</title>
        <authorList>
            <person name="Kono N."/>
            <person name="Nakamura H."/>
            <person name="Mori M."/>
            <person name="Yoshida Y."/>
            <person name="Ohtoshi R."/>
            <person name="Malay A.D."/>
            <person name="Moran D.A.P."/>
            <person name="Tomita M."/>
            <person name="Numata K."/>
            <person name="Arakawa K."/>
        </authorList>
    </citation>
    <scope>NUCLEOTIDE SEQUENCE</scope>
</reference>
<evidence type="ECO:0000313" key="3">
    <source>
        <dbReference type="Proteomes" id="UP000887116"/>
    </source>
</evidence>
<accession>A0A8X6HKR6</accession>
<evidence type="ECO:0000313" key="2">
    <source>
        <dbReference type="EMBL" id="GFR25378.1"/>
    </source>
</evidence>
<comment type="caution">
    <text evidence="2">The sequence shown here is derived from an EMBL/GenBank/DDBJ whole genome shotgun (WGS) entry which is preliminary data.</text>
</comment>
<keyword evidence="1" id="KW-0175">Coiled coil</keyword>
<gene>
    <name evidence="2" type="primary">AVEN_15311_1</name>
    <name evidence="2" type="ORF">TNCT_54281</name>
</gene>
<sequence>MANIEALKKSRKNERALLQKLVEELIALEDVDIRELEAELNVFKGKVDRLENIHSNILELLPEKDYDAEFEIVEDFRDKAIRIQTKARRIINSQQNVIVSNVKAGHRVEKCRCFVKCLICNKMHYAVMCTESNKNVNKPTSNNLEKEVKEQDKSLNLASISNAPHVLLQTLKVKIKGKNCSLIVRAMYDSGSQKSYIRKEMVSALGLAPLRQQHLSHALFGAERIKRSFIMYIKLN</sequence>
<evidence type="ECO:0000256" key="1">
    <source>
        <dbReference type="SAM" id="Coils"/>
    </source>
</evidence>
<dbReference type="Proteomes" id="UP000887116">
    <property type="component" value="Unassembled WGS sequence"/>
</dbReference>
<organism evidence="2 3">
    <name type="scientific">Trichonephila clavata</name>
    <name type="common">Joro spider</name>
    <name type="synonym">Nephila clavata</name>
    <dbReference type="NCBI Taxonomy" id="2740835"/>
    <lineage>
        <taxon>Eukaryota</taxon>
        <taxon>Metazoa</taxon>
        <taxon>Ecdysozoa</taxon>
        <taxon>Arthropoda</taxon>
        <taxon>Chelicerata</taxon>
        <taxon>Arachnida</taxon>
        <taxon>Araneae</taxon>
        <taxon>Araneomorphae</taxon>
        <taxon>Entelegynae</taxon>
        <taxon>Araneoidea</taxon>
        <taxon>Nephilidae</taxon>
        <taxon>Trichonephila</taxon>
    </lineage>
</organism>
<dbReference type="AlphaFoldDB" id="A0A8X6HKR6"/>
<dbReference type="EMBL" id="BMAO01018691">
    <property type="protein sequence ID" value="GFR25378.1"/>
    <property type="molecule type" value="Genomic_DNA"/>
</dbReference>
<dbReference type="InterPro" id="IPR021109">
    <property type="entry name" value="Peptidase_aspartic_dom_sf"/>
</dbReference>
<dbReference type="OrthoDB" id="6429483at2759"/>
<dbReference type="Gene3D" id="2.40.70.10">
    <property type="entry name" value="Acid Proteases"/>
    <property type="match status" value="1"/>
</dbReference>
<feature type="coiled-coil region" evidence="1">
    <location>
        <begin position="4"/>
        <end position="53"/>
    </location>
</feature>
<protein>
    <submittedName>
        <fullName evidence="2">DUF1758 domain-containing protein</fullName>
    </submittedName>
</protein>
<proteinExistence type="predicted"/>
<keyword evidence="3" id="KW-1185">Reference proteome</keyword>